<dbReference type="InterPro" id="IPR006665">
    <property type="entry name" value="OmpA-like"/>
</dbReference>
<dbReference type="InterPro" id="IPR050330">
    <property type="entry name" value="Bact_OuterMem_StrucFunc"/>
</dbReference>
<evidence type="ECO:0000259" key="3">
    <source>
        <dbReference type="PROSITE" id="PS51123"/>
    </source>
</evidence>
<reference evidence="4" key="1">
    <citation type="submission" date="2023-06" db="EMBL/GenBank/DDBJ databases">
        <title>Phylogenetic Diversity of Rhizobium strains.</title>
        <authorList>
            <person name="Moura F.T."/>
            <person name="Helene L.C.F."/>
            <person name="Hungria M."/>
        </authorList>
    </citation>
    <scope>NUCLEOTIDE SEQUENCE</scope>
    <source>
        <strain evidence="4">CCGE526</strain>
    </source>
</reference>
<organism evidence="4 5">
    <name type="scientific">Rhizobium mayense</name>
    <dbReference type="NCBI Taxonomy" id="1312184"/>
    <lineage>
        <taxon>Bacteria</taxon>
        <taxon>Pseudomonadati</taxon>
        <taxon>Pseudomonadota</taxon>
        <taxon>Alphaproteobacteria</taxon>
        <taxon>Hyphomicrobiales</taxon>
        <taxon>Rhizobiaceae</taxon>
        <taxon>Rhizobium/Agrobacterium group</taxon>
        <taxon>Rhizobium</taxon>
    </lineage>
</organism>
<evidence type="ECO:0000313" key="4">
    <source>
        <dbReference type="EMBL" id="MDL2398451.1"/>
    </source>
</evidence>
<keyword evidence="5" id="KW-1185">Reference proteome</keyword>
<proteinExistence type="predicted"/>
<keyword evidence="2" id="KW-0175">Coiled coil</keyword>
<dbReference type="PROSITE" id="PS51123">
    <property type="entry name" value="OMPA_2"/>
    <property type="match status" value="1"/>
</dbReference>
<protein>
    <submittedName>
        <fullName evidence="4">OmpA family protein</fullName>
    </submittedName>
</protein>
<dbReference type="SUPFAM" id="SSF103088">
    <property type="entry name" value="OmpA-like"/>
    <property type="match status" value="1"/>
</dbReference>
<dbReference type="PANTHER" id="PTHR30329">
    <property type="entry name" value="STATOR ELEMENT OF FLAGELLAR MOTOR COMPLEX"/>
    <property type="match status" value="1"/>
</dbReference>
<dbReference type="Proteomes" id="UP001172645">
    <property type="component" value="Unassembled WGS sequence"/>
</dbReference>
<keyword evidence="1" id="KW-0472">Membrane</keyword>
<dbReference type="PANTHER" id="PTHR30329:SF20">
    <property type="entry name" value="EXPORTED PROTEIN"/>
    <property type="match status" value="1"/>
</dbReference>
<sequence length="340" mass="38648">MTDMTVSFLFIVILLLAYFAQQYSEKDTVPRTIHEEVVKERDDAHREITRLQAVISSNEATIVELRTEVDLKQRQIDDQQREIARSQTIISAQVTAIAELRKEVDLKQREIEDLRREIATLKEELEKLRKTEPLEAYLAQSAIERRRILETLRDQLKIDFPDLEVVVSEETDALRFQGDGLFATGSSTLRPDRRAIVETVATRLAQILPCYTLGSHSKWTPECNPGNAIIEALQIEGHTDSTGDFTANLALSTNRANSTFSTILGKSPELVQFLNFRHQPVLSVAGYGQMRPVKDNATKEGRDTNRRVDLRIIMYTPSKSAEIDRIRQVLRGDSPSEVEN</sequence>
<feature type="domain" description="OmpA-like" evidence="3">
    <location>
        <begin position="169"/>
        <end position="316"/>
    </location>
</feature>
<feature type="coiled-coil region" evidence="2">
    <location>
        <begin position="62"/>
        <end position="131"/>
    </location>
</feature>
<gene>
    <name evidence="4" type="ORF">PY649_06025</name>
</gene>
<dbReference type="EMBL" id="JARFYM010000003">
    <property type="protein sequence ID" value="MDL2398451.1"/>
    <property type="molecule type" value="Genomic_DNA"/>
</dbReference>
<comment type="caution">
    <text evidence="4">The sequence shown here is derived from an EMBL/GenBank/DDBJ whole genome shotgun (WGS) entry which is preliminary data.</text>
</comment>
<accession>A0ABT7JQ28</accession>
<dbReference type="CDD" id="cd07185">
    <property type="entry name" value="OmpA_C-like"/>
    <property type="match status" value="1"/>
</dbReference>
<dbReference type="InterPro" id="IPR036737">
    <property type="entry name" value="OmpA-like_sf"/>
</dbReference>
<dbReference type="Gene3D" id="3.30.1330.60">
    <property type="entry name" value="OmpA-like domain"/>
    <property type="match status" value="1"/>
</dbReference>
<dbReference type="Gene3D" id="6.10.140.2140">
    <property type="match status" value="1"/>
</dbReference>
<dbReference type="RefSeq" id="WP_285867302.1">
    <property type="nucleotide sequence ID" value="NZ_JARFYM010000003.1"/>
</dbReference>
<name>A0ABT7JQ28_9HYPH</name>
<evidence type="ECO:0000256" key="1">
    <source>
        <dbReference type="PROSITE-ProRule" id="PRU00473"/>
    </source>
</evidence>
<evidence type="ECO:0000256" key="2">
    <source>
        <dbReference type="SAM" id="Coils"/>
    </source>
</evidence>
<evidence type="ECO:0000313" key="5">
    <source>
        <dbReference type="Proteomes" id="UP001172645"/>
    </source>
</evidence>